<evidence type="ECO:0000256" key="1">
    <source>
        <dbReference type="SAM" id="SignalP"/>
    </source>
</evidence>
<gene>
    <name evidence="2" type="ORF">KCU98_g15341</name>
</gene>
<dbReference type="EMBL" id="JAHFXS010003231">
    <property type="protein sequence ID" value="KAG9969049.1"/>
    <property type="molecule type" value="Genomic_DNA"/>
</dbReference>
<keyword evidence="3" id="KW-1185">Reference proteome</keyword>
<reference evidence="2" key="1">
    <citation type="journal article" date="2021" name="J Fungi (Basel)">
        <title>Virulence traits and population genomics of the black yeast Aureobasidium melanogenum.</title>
        <authorList>
            <person name="Cernosa A."/>
            <person name="Sun X."/>
            <person name="Gostincar C."/>
            <person name="Fang C."/>
            <person name="Gunde-Cimerman N."/>
            <person name="Song Z."/>
        </authorList>
    </citation>
    <scope>NUCLEOTIDE SEQUENCE</scope>
    <source>
        <strain evidence="2">EXF-9298</strain>
    </source>
</reference>
<evidence type="ECO:0000313" key="2">
    <source>
        <dbReference type="EMBL" id="KAG9969049.1"/>
    </source>
</evidence>
<proteinExistence type="predicted"/>
<evidence type="ECO:0000313" key="3">
    <source>
        <dbReference type="Proteomes" id="UP000729357"/>
    </source>
</evidence>
<dbReference type="Proteomes" id="UP000729357">
    <property type="component" value="Unassembled WGS sequence"/>
</dbReference>
<organism evidence="2 3">
    <name type="scientific">Aureobasidium melanogenum</name>
    <name type="common">Aureobasidium pullulans var. melanogenum</name>
    <dbReference type="NCBI Taxonomy" id="46634"/>
    <lineage>
        <taxon>Eukaryota</taxon>
        <taxon>Fungi</taxon>
        <taxon>Dikarya</taxon>
        <taxon>Ascomycota</taxon>
        <taxon>Pezizomycotina</taxon>
        <taxon>Dothideomycetes</taxon>
        <taxon>Dothideomycetidae</taxon>
        <taxon>Dothideales</taxon>
        <taxon>Saccotheciaceae</taxon>
        <taxon>Aureobasidium</taxon>
    </lineage>
</organism>
<accession>A0A9P8FDC6</accession>
<sequence>MATLKSFLILIMLVFQLLCLGHLAHGSSGTVIPHEFSVLLAENHTLASHFEYMGKELNISSYHKLTNVYDIDFYNTTRTRDLSEETILDSIRSDPNVDSVEPNMVFSLNDF</sequence>
<feature type="signal peptide" evidence="1">
    <location>
        <begin position="1"/>
        <end position="26"/>
    </location>
</feature>
<keyword evidence="1" id="KW-0732">Signal</keyword>
<feature type="chain" id="PRO_5040404185" evidence="1">
    <location>
        <begin position="27"/>
        <end position="111"/>
    </location>
</feature>
<comment type="caution">
    <text evidence="2">The sequence shown here is derived from an EMBL/GenBank/DDBJ whole genome shotgun (WGS) entry which is preliminary data.</text>
</comment>
<dbReference type="AlphaFoldDB" id="A0A9P8FDC6"/>
<reference evidence="2" key="2">
    <citation type="submission" date="2021-08" db="EMBL/GenBank/DDBJ databases">
        <authorList>
            <person name="Gostincar C."/>
            <person name="Sun X."/>
            <person name="Song Z."/>
            <person name="Gunde-Cimerman N."/>
        </authorList>
    </citation>
    <scope>NUCLEOTIDE SEQUENCE</scope>
    <source>
        <strain evidence="2">EXF-9298</strain>
    </source>
</reference>
<protein>
    <submittedName>
        <fullName evidence="2">Uncharacterized protein</fullName>
    </submittedName>
</protein>
<name>A0A9P8FDC6_AURME</name>
<feature type="non-terminal residue" evidence="2">
    <location>
        <position position="1"/>
    </location>
</feature>